<dbReference type="PANTHER" id="PTHR16161:SF0">
    <property type="entry name" value="TRANSCRIPTIONAL PROTEIN SWT1"/>
    <property type="match status" value="1"/>
</dbReference>
<dbReference type="OrthoDB" id="2017974at2759"/>
<evidence type="ECO:0000313" key="3">
    <source>
        <dbReference type="Proteomes" id="UP000565441"/>
    </source>
</evidence>
<dbReference type="GO" id="GO:0004540">
    <property type="term" value="F:RNA nuclease activity"/>
    <property type="evidence" value="ECO:0007669"/>
    <property type="project" value="UniProtKB-ARBA"/>
</dbReference>
<dbReference type="EMBL" id="JAACJP010000001">
    <property type="protein sequence ID" value="KAF5388311.1"/>
    <property type="molecule type" value="Genomic_DNA"/>
</dbReference>
<dbReference type="PANTHER" id="PTHR16161">
    <property type="entry name" value="TRANSCRIPTIONAL PROTEIN SWT1"/>
    <property type="match status" value="1"/>
</dbReference>
<feature type="domain" description="PIN" evidence="1">
    <location>
        <begin position="66"/>
        <end position="196"/>
    </location>
</feature>
<dbReference type="Gene3D" id="3.40.50.1010">
    <property type="entry name" value="5'-nuclease"/>
    <property type="match status" value="1"/>
</dbReference>
<dbReference type="InterPro" id="IPR029060">
    <property type="entry name" value="PIN-like_dom_sf"/>
</dbReference>
<keyword evidence="3" id="KW-1185">Reference proteome</keyword>
<protein>
    <recommendedName>
        <fullName evidence="1">PIN domain-containing protein</fullName>
    </recommendedName>
</protein>
<dbReference type="GO" id="GO:0005634">
    <property type="term" value="C:nucleus"/>
    <property type="evidence" value="ECO:0007669"/>
    <property type="project" value="TreeGrafter"/>
</dbReference>
<evidence type="ECO:0000313" key="2">
    <source>
        <dbReference type="EMBL" id="KAF5388311.1"/>
    </source>
</evidence>
<name>A0A8H5MC75_9AGAR</name>
<dbReference type="Pfam" id="PF13638">
    <property type="entry name" value="PIN_4"/>
    <property type="match status" value="1"/>
</dbReference>
<dbReference type="InterPro" id="IPR002716">
    <property type="entry name" value="PIN_dom"/>
</dbReference>
<reference evidence="2 3" key="1">
    <citation type="journal article" date="2020" name="ISME J.">
        <title>Uncovering the hidden diversity of litter-decomposition mechanisms in mushroom-forming fungi.</title>
        <authorList>
            <person name="Floudas D."/>
            <person name="Bentzer J."/>
            <person name="Ahren D."/>
            <person name="Johansson T."/>
            <person name="Persson P."/>
            <person name="Tunlid A."/>
        </authorList>
    </citation>
    <scope>NUCLEOTIDE SEQUENCE [LARGE SCALE GENOMIC DNA]</scope>
    <source>
        <strain evidence="2 3">CBS 661.87</strain>
    </source>
</reference>
<dbReference type="SUPFAM" id="SSF88723">
    <property type="entry name" value="PIN domain-like"/>
    <property type="match status" value="1"/>
</dbReference>
<dbReference type="AlphaFoldDB" id="A0A8H5MC75"/>
<accession>A0A8H5MC75</accession>
<organism evidence="2 3">
    <name type="scientific">Tricholomella constricta</name>
    <dbReference type="NCBI Taxonomy" id="117010"/>
    <lineage>
        <taxon>Eukaryota</taxon>
        <taxon>Fungi</taxon>
        <taxon>Dikarya</taxon>
        <taxon>Basidiomycota</taxon>
        <taxon>Agaricomycotina</taxon>
        <taxon>Agaricomycetes</taxon>
        <taxon>Agaricomycetidae</taxon>
        <taxon>Agaricales</taxon>
        <taxon>Tricholomatineae</taxon>
        <taxon>Lyophyllaceae</taxon>
        <taxon>Tricholomella</taxon>
    </lineage>
</organism>
<evidence type="ECO:0000259" key="1">
    <source>
        <dbReference type="SMART" id="SM00670"/>
    </source>
</evidence>
<proteinExistence type="predicted"/>
<dbReference type="SMART" id="SM00670">
    <property type="entry name" value="PINc"/>
    <property type="match status" value="1"/>
</dbReference>
<dbReference type="CDD" id="cd18727">
    <property type="entry name" value="PIN_Swt1-like"/>
    <property type="match status" value="1"/>
</dbReference>
<comment type="caution">
    <text evidence="2">The sequence shown here is derived from an EMBL/GenBank/DDBJ whole genome shotgun (WGS) entry which is preliminary data.</text>
</comment>
<dbReference type="Proteomes" id="UP000565441">
    <property type="component" value="Unassembled WGS sequence"/>
</dbReference>
<dbReference type="InterPro" id="IPR052626">
    <property type="entry name" value="SWT1_Regulator"/>
</dbReference>
<gene>
    <name evidence="2" type="ORF">D9615_000504</name>
</gene>
<sequence>MMSVSTSIARPQLYHGASSASSSSSYNAFPANPNPQDAHLHATLQRIDQIANEDVEMQAPLSESSTFLVLDTNILIHHFDVITQFVEEAERQSLPVVVVIPGAVIYELDGQKNRNGLAWFARRASAWLLKKVKERKMVKGQANEETCKASGNWKIRVPGEDFGTERMNDALILDCCLYFRRGRRTFLCSGDKNLCIEAENTMAGIPTISPTRNWSSREIACLIFGEYGINLRPFGTYRISYTDPKSNMIALPLAADDDDNMMMVDDDASVADKSQPSHPLDLLHIQVIEHFTRLLVELVGRVGGPEIHQSQQTDDGTSASRYAPQWQRQRQNYTEWKVADILEYLGDKKKIPATSPGVEVFLRKPYSGGARRGQDWSRRDWEVALGGLGKIGDAWEEVSIAESLRVLDRHVEGIFATKMRPTGV</sequence>